<keyword evidence="5 7" id="KW-1133">Transmembrane helix</keyword>
<comment type="subcellular location">
    <subcellularLocation>
        <location evidence="1">Cell membrane</location>
        <topology evidence="1">Multi-pass membrane protein</topology>
    </subcellularLocation>
</comment>
<dbReference type="Proteomes" id="UP001501480">
    <property type="component" value="Unassembled WGS sequence"/>
</dbReference>
<feature type="transmembrane region" description="Helical" evidence="7">
    <location>
        <begin position="431"/>
        <end position="450"/>
    </location>
</feature>
<dbReference type="InterPro" id="IPR020846">
    <property type="entry name" value="MFS_dom"/>
</dbReference>
<evidence type="ECO:0000256" key="6">
    <source>
        <dbReference type="ARBA" id="ARBA00023136"/>
    </source>
</evidence>
<evidence type="ECO:0000256" key="5">
    <source>
        <dbReference type="ARBA" id="ARBA00022989"/>
    </source>
</evidence>
<name>A0ABP5HKT0_9ACTN</name>
<comment type="caution">
    <text evidence="9">The sequence shown here is derived from an EMBL/GenBank/DDBJ whole genome shotgun (WGS) entry which is preliminary data.</text>
</comment>
<dbReference type="PROSITE" id="PS50850">
    <property type="entry name" value="MFS"/>
    <property type="match status" value="1"/>
</dbReference>
<reference evidence="10" key="1">
    <citation type="journal article" date="2019" name="Int. J. Syst. Evol. Microbiol.">
        <title>The Global Catalogue of Microorganisms (GCM) 10K type strain sequencing project: providing services to taxonomists for standard genome sequencing and annotation.</title>
        <authorList>
            <consortium name="The Broad Institute Genomics Platform"/>
            <consortium name="The Broad Institute Genome Sequencing Center for Infectious Disease"/>
            <person name="Wu L."/>
            <person name="Ma J."/>
        </authorList>
    </citation>
    <scope>NUCLEOTIDE SEQUENCE [LARGE SCALE GENOMIC DNA]</scope>
    <source>
        <strain evidence="10">JCM 15749</strain>
    </source>
</reference>
<feature type="domain" description="Major facilitator superfamily (MFS) profile" evidence="8">
    <location>
        <begin position="11"/>
        <end position="458"/>
    </location>
</feature>
<dbReference type="PANTHER" id="PTHR42718:SF46">
    <property type="entry name" value="BLR6921 PROTEIN"/>
    <property type="match status" value="1"/>
</dbReference>
<accession>A0ABP5HKT0</accession>
<protein>
    <submittedName>
        <fullName evidence="9">MFS transporter</fullName>
    </submittedName>
</protein>
<proteinExistence type="predicted"/>
<dbReference type="InterPro" id="IPR036259">
    <property type="entry name" value="MFS_trans_sf"/>
</dbReference>
<keyword evidence="2" id="KW-0813">Transport</keyword>
<feature type="transmembrane region" description="Helical" evidence="7">
    <location>
        <begin position="360"/>
        <end position="387"/>
    </location>
</feature>
<keyword evidence="6 7" id="KW-0472">Membrane</keyword>
<keyword evidence="4 7" id="KW-0812">Transmembrane</keyword>
<evidence type="ECO:0000313" key="9">
    <source>
        <dbReference type="EMBL" id="GAA2080561.1"/>
    </source>
</evidence>
<keyword evidence="10" id="KW-1185">Reference proteome</keyword>
<dbReference type="RefSeq" id="WP_344328010.1">
    <property type="nucleotide sequence ID" value="NZ_BAAAPY010000007.1"/>
</dbReference>
<feature type="transmembrane region" description="Helical" evidence="7">
    <location>
        <begin position="102"/>
        <end position="122"/>
    </location>
</feature>
<evidence type="ECO:0000313" key="10">
    <source>
        <dbReference type="Proteomes" id="UP001501480"/>
    </source>
</evidence>
<dbReference type="SUPFAM" id="SSF103473">
    <property type="entry name" value="MFS general substrate transporter"/>
    <property type="match status" value="2"/>
</dbReference>
<feature type="transmembrane region" description="Helical" evidence="7">
    <location>
        <begin position="46"/>
        <end position="65"/>
    </location>
</feature>
<gene>
    <name evidence="9" type="ORF">GCM10009821_21210</name>
</gene>
<dbReference type="Pfam" id="PF07690">
    <property type="entry name" value="MFS_1"/>
    <property type="match status" value="1"/>
</dbReference>
<feature type="transmembrane region" description="Helical" evidence="7">
    <location>
        <begin position="334"/>
        <end position="354"/>
    </location>
</feature>
<feature type="transmembrane region" description="Helical" evidence="7">
    <location>
        <begin position="226"/>
        <end position="244"/>
    </location>
</feature>
<evidence type="ECO:0000256" key="3">
    <source>
        <dbReference type="ARBA" id="ARBA00022475"/>
    </source>
</evidence>
<organism evidence="9 10">
    <name type="scientific">Aeromicrobium halocynthiae</name>
    <dbReference type="NCBI Taxonomy" id="560557"/>
    <lineage>
        <taxon>Bacteria</taxon>
        <taxon>Bacillati</taxon>
        <taxon>Actinomycetota</taxon>
        <taxon>Actinomycetes</taxon>
        <taxon>Propionibacteriales</taxon>
        <taxon>Nocardioidaceae</taxon>
        <taxon>Aeromicrobium</taxon>
    </lineage>
</organism>
<feature type="transmembrane region" description="Helical" evidence="7">
    <location>
        <begin position="134"/>
        <end position="152"/>
    </location>
</feature>
<feature type="transmembrane region" description="Helical" evidence="7">
    <location>
        <begin position="12"/>
        <end position="34"/>
    </location>
</feature>
<dbReference type="Gene3D" id="1.20.1250.20">
    <property type="entry name" value="MFS general substrate transporter like domains"/>
    <property type="match status" value="2"/>
</dbReference>
<sequence length="496" mass="51421">MTSSRARQRMTFAVLTLAVTSFTLLQSLIIPVLPLVQEHYGVNQNTVTWVVTAYLLSASICTPLLGRFGDALGKKRMLVLVLIALAAGSLMAALAPTIGWLIVARVIQGMGGGVLPLSFGIIRDEFEDPRRGNALSIIASLAAVGFGVGIVAGGAIVDLLGYEWLFWLPMIVTAIAAAGAVLGVPESPVRTPGRIPALPAVLLAGWLTSLLLPISQGTVWGWSSPWVIGLLVAAVVLFATWIRVELRVPVPLIDMRMMRRRGVWTTNLVAAGVGFGMFAAFAFLPQLLQTPASAGYGFDATISESGRLLAPSAIASFLVGFATAALMRRFGARLVIVTGALLNAAAFASIALFHDATWQLYAAITVQGVGGGLVFASLANVVIASVPAHQTGVASGMNANLRTIGGSIGSAVMAGIVTAQLGPTGLPVERGYTIGFLVLALAMFLAAIAATRIPEIRPDRLLDASPDDEHADVDSAVDGAVDGAVDAGLATTPAGR</sequence>
<feature type="transmembrane region" description="Helical" evidence="7">
    <location>
        <begin position="77"/>
        <end position="96"/>
    </location>
</feature>
<evidence type="ECO:0000256" key="1">
    <source>
        <dbReference type="ARBA" id="ARBA00004651"/>
    </source>
</evidence>
<dbReference type="InterPro" id="IPR011701">
    <property type="entry name" value="MFS"/>
</dbReference>
<evidence type="ECO:0000259" key="8">
    <source>
        <dbReference type="PROSITE" id="PS50850"/>
    </source>
</evidence>
<evidence type="ECO:0000256" key="4">
    <source>
        <dbReference type="ARBA" id="ARBA00022692"/>
    </source>
</evidence>
<keyword evidence="3" id="KW-1003">Cell membrane</keyword>
<evidence type="ECO:0000256" key="7">
    <source>
        <dbReference type="SAM" id="Phobius"/>
    </source>
</evidence>
<dbReference type="CDD" id="cd17504">
    <property type="entry name" value="MFS_MMR_MDR_like"/>
    <property type="match status" value="1"/>
</dbReference>
<feature type="transmembrane region" description="Helical" evidence="7">
    <location>
        <begin position="308"/>
        <end position="327"/>
    </location>
</feature>
<feature type="transmembrane region" description="Helical" evidence="7">
    <location>
        <begin position="399"/>
        <end position="419"/>
    </location>
</feature>
<feature type="transmembrane region" description="Helical" evidence="7">
    <location>
        <begin position="196"/>
        <end position="214"/>
    </location>
</feature>
<dbReference type="PANTHER" id="PTHR42718">
    <property type="entry name" value="MAJOR FACILITATOR SUPERFAMILY MULTIDRUG TRANSPORTER MFSC"/>
    <property type="match status" value="1"/>
</dbReference>
<feature type="transmembrane region" description="Helical" evidence="7">
    <location>
        <begin position="164"/>
        <end position="184"/>
    </location>
</feature>
<dbReference type="EMBL" id="BAAAPY010000007">
    <property type="protein sequence ID" value="GAA2080561.1"/>
    <property type="molecule type" value="Genomic_DNA"/>
</dbReference>
<feature type="transmembrane region" description="Helical" evidence="7">
    <location>
        <begin position="264"/>
        <end position="288"/>
    </location>
</feature>
<evidence type="ECO:0000256" key="2">
    <source>
        <dbReference type="ARBA" id="ARBA00022448"/>
    </source>
</evidence>